<dbReference type="GO" id="GO:0016020">
    <property type="term" value="C:membrane"/>
    <property type="evidence" value="ECO:0007669"/>
    <property type="project" value="InterPro"/>
</dbReference>
<dbReference type="Pfam" id="PF04186">
    <property type="entry name" value="FxsA"/>
    <property type="match status" value="1"/>
</dbReference>
<keyword evidence="2" id="KW-1133">Transmembrane helix</keyword>
<proteinExistence type="predicted"/>
<dbReference type="NCBIfam" id="NF008528">
    <property type="entry name" value="PRK11463.1-2"/>
    <property type="match status" value="1"/>
</dbReference>
<organism evidence="3 4">
    <name type="scientific">Proteobacteria bacterium 228</name>
    <dbReference type="NCBI Taxonomy" id="2083153"/>
    <lineage>
        <taxon>Bacteria</taxon>
        <taxon>Pseudomonadati</taxon>
        <taxon>Pseudomonadota</taxon>
    </lineage>
</organism>
<evidence type="ECO:0000313" key="3">
    <source>
        <dbReference type="EMBL" id="PPC77975.1"/>
    </source>
</evidence>
<evidence type="ECO:0008006" key="5">
    <source>
        <dbReference type="Google" id="ProtNLM"/>
    </source>
</evidence>
<dbReference type="PANTHER" id="PTHR35335">
    <property type="entry name" value="UPF0716 PROTEIN FXSA"/>
    <property type="match status" value="1"/>
</dbReference>
<dbReference type="Proteomes" id="UP000238196">
    <property type="component" value="Unassembled WGS sequence"/>
</dbReference>
<dbReference type="EMBL" id="PRLP01000022">
    <property type="protein sequence ID" value="PPC77975.1"/>
    <property type="molecule type" value="Genomic_DNA"/>
</dbReference>
<feature type="region of interest" description="Disordered" evidence="1">
    <location>
        <begin position="151"/>
        <end position="176"/>
    </location>
</feature>
<feature type="transmembrane region" description="Helical" evidence="2">
    <location>
        <begin position="26"/>
        <end position="46"/>
    </location>
</feature>
<feature type="transmembrane region" description="Helical" evidence="2">
    <location>
        <begin position="66"/>
        <end position="87"/>
    </location>
</feature>
<dbReference type="OrthoDB" id="9792788at2"/>
<dbReference type="InterPro" id="IPR007313">
    <property type="entry name" value="FxsA"/>
</dbReference>
<evidence type="ECO:0000313" key="4">
    <source>
        <dbReference type="Proteomes" id="UP000238196"/>
    </source>
</evidence>
<name>A0A2S5KTK2_9PROT</name>
<sequence>MRFLFPLLIIIPMVELALLIKVGQTIGVFSTLLLVIGTALLGSYILRKQGAAALWRAQEKMRRGELPAKEMVEGLFIGLGGVLLLTPGVMTDVMGLLCLLPATRAAVIRWAAKHVKVAGAGQGFSPFGGFDQRGFDETHTPQGETVFVAENDKRQGEQSAAPHRPITLDGEFERKE</sequence>
<accession>A0A2S5KTK2</accession>
<protein>
    <recommendedName>
        <fullName evidence="5">Exlusion protein FxsA</fullName>
    </recommendedName>
</protein>
<keyword evidence="2" id="KW-0472">Membrane</keyword>
<keyword evidence="2" id="KW-0812">Transmembrane</keyword>
<comment type="caution">
    <text evidence="3">The sequence shown here is derived from an EMBL/GenBank/DDBJ whole genome shotgun (WGS) entry which is preliminary data.</text>
</comment>
<evidence type="ECO:0000256" key="1">
    <source>
        <dbReference type="SAM" id="MobiDB-lite"/>
    </source>
</evidence>
<reference evidence="3 4" key="1">
    <citation type="submission" date="2018-02" db="EMBL/GenBank/DDBJ databases">
        <title>novel marine gammaproteobacteria from coastal saline agro ecosystem.</title>
        <authorList>
            <person name="Krishnan R."/>
            <person name="Ramesh Kumar N."/>
        </authorList>
    </citation>
    <scope>NUCLEOTIDE SEQUENCE [LARGE SCALE GENOMIC DNA]</scope>
    <source>
        <strain evidence="3 4">228</strain>
    </source>
</reference>
<dbReference type="PANTHER" id="PTHR35335:SF1">
    <property type="entry name" value="UPF0716 PROTEIN FXSA"/>
    <property type="match status" value="1"/>
</dbReference>
<evidence type="ECO:0000256" key="2">
    <source>
        <dbReference type="SAM" id="Phobius"/>
    </source>
</evidence>
<dbReference type="AlphaFoldDB" id="A0A2S5KTK2"/>
<gene>
    <name evidence="3" type="ORF">C4K68_07500</name>
</gene>